<dbReference type="PANTHER" id="PTHR30401">
    <property type="entry name" value="TRNA 2-SELENOURIDINE SYNTHASE"/>
    <property type="match status" value="1"/>
</dbReference>
<dbReference type="SMART" id="SM00450">
    <property type="entry name" value="RHOD"/>
    <property type="match status" value="1"/>
</dbReference>
<dbReference type="PROSITE" id="PS50206">
    <property type="entry name" value="RHODANESE_3"/>
    <property type="match status" value="1"/>
</dbReference>
<dbReference type="GO" id="GO:0043828">
    <property type="term" value="F:tRNA 2-selenouridine synthase activity"/>
    <property type="evidence" value="ECO:0007669"/>
    <property type="project" value="InterPro"/>
</dbReference>
<protein>
    <submittedName>
        <fullName evidence="3">tRNA 2-selenouridine synthase</fullName>
    </submittedName>
</protein>
<dbReference type="Gene3D" id="3.40.50.300">
    <property type="entry name" value="P-loop containing nucleotide triphosphate hydrolases"/>
    <property type="match status" value="1"/>
</dbReference>
<keyword evidence="1" id="KW-0711">Selenium</keyword>
<proteinExistence type="predicted"/>
<name>A0A0D6ZDI0_9BACI</name>
<feature type="domain" description="Rhodanese" evidence="2">
    <location>
        <begin position="11"/>
        <end position="133"/>
    </location>
</feature>
<dbReference type="PATRIC" id="fig|285983.3.peg.4075"/>
<dbReference type="AlphaFoldDB" id="A0A0D6ZDI0"/>
<dbReference type="PANTHER" id="PTHR30401:SF0">
    <property type="entry name" value="TRNA 2-SELENOURIDINE SYNTHASE"/>
    <property type="match status" value="1"/>
</dbReference>
<organism evidence="3 4">
    <name type="scientific">Mesobacillus subterraneus</name>
    <dbReference type="NCBI Taxonomy" id="285983"/>
    <lineage>
        <taxon>Bacteria</taxon>
        <taxon>Bacillati</taxon>
        <taxon>Bacillota</taxon>
        <taxon>Bacilli</taxon>
        <taxon>Bacillales</taxon>
        <taxon>Bacillaceae</taxon>
        <taxon>Mesobacillus</taxon>
    </lineage>
</organism>
<accession>A0A0D6ZDI0</accession>
<reference evidence="3 4" key="1">
    <citation type="submission" date="2015-01" db="EMBL/GenBank/DDBJ databases">
        <title>Draft genome sequences of the supercritical CO2 tolerant bacteria Bacillus subterraneus MITOT1 and Bacillus cereus MIT0214.</title>
        <authorList>
            <person name="Peet K.C."/>
            <person name="Thompson J.R."/>
        </authorList>
    </citation>
    <scope>NUCLEOTIDE SEQUENCE [LARGE SCALE GENOMIC DNA]</scope>
    <source>
        <strain evidence="3 4">MITOT1</strain>
    </source>
</reference>
<dbReference type="SUPFAM" id="SSF52540">
    <property type="entry name" value="P-loop containing nucleoside triphosphate hydrolases"/>
    <property type="match status" value="1"/>
</dbReference>
<dbReference type="Pfam" id="PF00581">
    <property type="entry name" value="Rhodanese"/>
    <property type="match status" value="1"/>
</dbReference>
<evidence type="ECO:0000313" key="4">
    <source>
        <dbReference type="Proteomes" id="UP000032512"/>
    </source>
</evidence>
<dbReference type="RefSeq" id="WP_044392502.1">
    <property type="nucleotide sequence ID" value="NZ_JXIQ01000062.1"/>
</dbReference>
<dbReference type="Gene3D" id="3.40.250.10">
    <property type="entry name" value="Rhodanese-like domain"/>
    <property type="match status" value="1"/>
</dbReference>
<dbReference type="InterPro" id="IPR027417">
    <property type="entry name" value="P-loop_NTPase"/>
</dbReference>
<dbReference type="OrthoDB" id="9808735at2"/>
<dbReference type="Proteomes" id="UP000032512">
    <property type="component" value="Unassembled WGS sequence"/>
</dbReference>
<evidence type="ECO:0000259" key="2">
    <source>
        <dbReference type="PROSITE" id="PS50206"/>
    </source>
</evidence>
<dbReference type="NCBIfam" id="NF008750">
    <property type="entry name" value="PRK11784.1-2"/>
    <property type="match status" value="1"/>
</dbReference>
<comment type="caution">
    <text evidence="3">The sequence shown here is derived from an EMBL/GenBank/DDBJ whole genome shotgun (WGS) entry which is preliminary data.</text>
</comment>
<dbReference type="InterPro" id="IPR058840">
    <property type="entry name" value="AAA_SelU"/>
</dbReference>
<dbReference type="InterPro" id="IPR001763">
    <property type="entry name" value="Rhodanese-like_dom"/>
</dbReference>
<dbReference type="EMBL" id="JXIQ01000062">
    <property type="protein sequence ID" value="KIY22643.1"/>
    <property type="molecule type" value="Genomic_DNA"/>
</dbReference>
<dbReference type="InterPro" id="IPR017582">
    <property type="entry name" value="SelU"/>
</dbReference>
<dbReference type="InterPro" id="IPR036873">
    <property type="entry name" value="Rhodanese-like_dom_sf"/>
</dbReference>
<dbReference type="Pfam" id="PF26341">
    <property type="entry name" value="AAA_SelU"/>
    <property type="match status" value="1"/>
</dbReference>
<evidence type="ECO:0000313" key="3">
    <source>
        <dbReference type="EMBL" id="KIY22643.1"/>
    </source>
</evidence>
<dbReference type="GO" id="GO:0002098">
    <property type="term" value="P:tRNA wobble uridine modification"/>
    <property type="evidence" value="ECO:0007669"/>
    <property type="project" value="InterPro"/>
</dbReference>
<dbReference type="SUPFAM" id="SSF52821">
    <property type="entry name" value="Rhodanese/Cell cycle control phosphatase"/>
    <property type="match status" value="1"/>
</dbReference>
<sequence>MKDISVKELISSRKYIPVDVRAPIEHKDSAIPGSVNIPLFTDDERQEIGTLYKKSGEKAAKWRAMEIVAPKLPQLLSEIKDLKKTGAEPVIHCWRGGMRSQSVALFLEYSGISAYRLEGGYRAYREYVLEKIPELLPHKAVVLHGMTGTGKTDILKVLQEKGYPVIDLEQMANHRGSIFGMIGMGESRNQKTFDALLFHRLTEITESNYFIVEAESKRIGRAAQPDEIIAKKADGIHFLVKSSIPKRVERIYQEYVHPFKQEVWFEEEVQEKVTKLLRRIPGDAATSLRLALKEKNYHELIEILLIHYYDPRYGHALQEYPGPFLEIDADVPDVVAQLEKKLKLSLADSNYGLKIGGKGY</sequence>
<keyword evidence="4" id="KW-1185">Reference proteome</keyword>
<gene>
    <name evidence="3" type="ORF">UB32_07430</name>
</gene>
<dbReference type="NCBIfam" id="TIGR03167">
    <property type="entry name" value="tRNA_sel_U_synt"/>
    <property type="match status" value="1"/>
</dbReference>
<evidence type="ECO:0000256" key="1">
    <source>
        <dbReference type="ARBA" id="ARBA00023266"/>
    </source>
</evidence>